<feature type="region of interest" description="Disordered" evidence="1">
    <location>
        <begin position="219"/>
        <end position="239"/>
    </location>
</feature>
<dbReference type="InterPro" id="IPR021139">
    <property type="entry name" value="NYN"/>
</dbReference>
<protein>
    <submittedName>
        <fullName evidence="3">NYN domain-containing protein</fullName>
    </submittedName>
</protein>
<feature type="domain" description="NYN" evidence="2">
    <location>
        <begin position="142"/>
        <end position="189"/>
    </location>
</feature>
<dbReference type="EMBL" id="FWEU01000005">
    <property type="protein sequence ID" value="SLM25913.1"/>
    <property type="molecule type" value="Genomic_DNA"/>
</dbReference>
<dbReference type="RefSeq" id="WP_080150352.1">
    <property type="nucleotide sequence ID" value="NZ_FWEU01000005.1"/>
</dbReference>
<organism evidence="3 4">
    <name type="scientific">Stenotrophomonas indicatrix</name>
    <dbReference type="NCBI Taxonomy" id="2045451"/>
    <lineage>
        <taxon>Bacteria</taxon>
        <taxon>Pseudomonadati</taxon>
        <taxon>Pseudomonadota</taxon>
        <taxon>Gammaproteobacteria</taxon>
        <taxon>Lysobacterales</taxon>
        <taxon>Lysobacteraceae</taxon>
        <taxon>Stenotrophomonas</taxon>
    </lineage>
</organism>
<gene>
    <name evidence="3" type="ORF">SAMN04488690_3668</name>
</gene>
<dbReference type="Proteomes" id="UP000191133">
    <property type="component" value="Unassembled WGS sequence"/>
</dbReference>
<accession>A0A1W1H2S4</accession>
<dbReference type="CDD" id="cd18722">
    <property type="entry name" value="PIN_NicB-like"/>
    <property type="match status" value="1"/>
</dbReference>
<proteinExistence type="predicted"/>
<dbReference type="AlphaFoldDB" id="A0A1W1H2S4"/>
<dbReference type="GO" id="GO:0004540">
    <property type="term" value="F:RNA nuclease activity"/>
    <property type="evidence" value="ECO:0007669"/>
    <property type="project" value="InterPro"/>
</dbReference>
<evidence type="ECO:0000259" key="2">
    <source>
        <dbReference type="Pfam" id="PF01936"/>
    </source>
</evidence>
<evidence type="ECO:0000313" key="3">
    <source>
        <dbReference type="EMBL" id="SLM25913.1"/>
    </source>
</evidence>
<sequence>MPTAVLIDGGYFIKRFRRIEPHNAYNAQRAAEVAHRWAIAHLKHASGEQRDLYRIFFYDCPPLCKRMHNPISGLCIDYSRSDEALFRSSLHKALKQKRKVALRLGHLTDFSSWTTGSRTFDDLLKGKRTFGDLQADELQPDVRQKGVDMRIGIDISSLALKRQVRQIILMAGDADFVPAAKLARREGVDFVLDPMWSSIPKGLMEHIDGVRSTCPRPVQQQRAHRGQLPGSIPGTARVT</sequence>
<reference evidence="4" key="1">
    <citation type="submission" date="2016-10" db="EMBL/GenBank/DDBJ databases">
        <authorList>
            <person name="Varghese N."/>
        </authorList>
    </citation>
    <scope>NUCLEOTIDE SEQUENCE [LARGE SCALE GENOMIC DNA]</scope>
    <source>
        <strain evidence="4">92MFCol6.1</strain>
    </source>
</reference>
<dbReference type="Gene3D" id="3.40.50.1010">
    <property type="entry name" value="5'-nuclease"/>
    <property type="match status" value="1"/>
</dbReference>
<evidence type="ECO:0000313" key="4">
    <source>
        <dbReference type="Proteomes" id="UP000191133"/>
    </source>
</evidence>
<name>A0A1W1H2S4_9GAMM</name>
<dbReference type="Pfam" id="PF01936">
    <property type="entry name" value="NYN"/>
    <property type="match status" value="1"/>
</dbReference>
<evidence type="ECO:0000256" key="1">
    <source>
        <dbReference type="SAM" id="MobiDB-lite"/>
    </source>
</evidence>